<evidence type="ECO:0000313" key="1">
    <source>
        <dbReference type="EMBL" id="MFC3960719.1"/>
    </source>
</evidence>
<evidence type="ECO:0000313" key="2">
    <source>
        <dbReference type="Proteomes" id="UP001595696"/>
    </source>
</evidence>
<accession>A0ABV8DLM9</accession>
<dbReference type="RefSeq" id="WP_378610494.1">
    <property type="nucleotide sequence ID" value="NZ_JBHSAX010000003.1"/>
</dbReference>
<name>A0ABV8DLM9_9NOCA</name>
<protein>
    <submittedName>
        <fullName evidence="1">Uncharacterized protein</fullName>
    </submittedName>
</protein>
<dbReference type="Proteomes" id="UP001595696">
    <property type="component" value="Unassembled WGS sequence"/>
</dbReference>
<keyword evidence="2" id="KW-1185">Reference proteome</keyword>
<comment type="caution">
    <text evidence="1">The sequence shown here is derived from an EMBL/GenBank/DDBJ whole genome shotgun (WGS) entry which is preliminary data.</text>
</comment>
<dbReference type="EMBL" id="JBHSAX010000003">
    <property type="protein sequence ID" value="MFC3960719.1"/>
    <property type="molecule type" value="Genomic_DNA"/>
</dbReference>
<gene>
    <name evidence="1" type="ORF">ACFO0B_01810</name>
</gene>
<reference evidence="2" key="1">
    <citation type="journal article" date="2019" name="Int. J. Syst. Evol. Microbiol.">
        <title>The Global Catalogue of Microorganisms (GCM) 10K type strain sequencing project: providing services to taxonomists for standard genome sequencing and annotation.</title>
        <authorList>
            <consortium name="The Broad Institute Genomics Platform"/>
            <consortium name="The Broad Institute Genome Sequencing Center for Infectious Disease"/>
            <person name="Wu L."/>
            <person name="Ma J."/>
        </authorList>
    </citation>
    <scope>NUCLEOTIDE SEQUENCE [LARGE SCALE GENOMIC DNA]</scope>
    <source>
        <strain evidence="2">CGMCC 4.7330</strain>
    </source>
</reference>
<sequence length="134" mass="15044">MKFAEDPPWMCYYDRAEHLGSTGKAMIPVAVARRRIDPAAPRIEQAILLQDENYPRSRTFSRTRLATLTMRIGEPRVAAGLGLEALDDAAQLRSQRVRDESRDLAAATTRHRRIAEVTELRHAIAALPDLEAIP</sequence>
<organism evidence="1 2">
    <name type="scientific">Nocardia jiangsuensis</name>
    <dbReference type="NCBI Taxonomy" id="1691563"/>
    <lineage>
        <taxon>Bacteria</taxon>
        <taxon>Bacillati</taxon>
        <taxon>Actinomycetota</taxon>
        <taxon>Actinomycetes</taxon>
        <taxon>Mycobacteriales</taxon>
        <taxon>Nocardiaceae</taxon>
        <taxon>Nocardia</taxon>
    </lineage>
</organism>
<proteinExistence type="predicted"/>